<dbReference type="Proteomes" id="UP000011087">
    <property type="component" value="Unassembled WGS sequence"/>
</dbReference>
<reference evidence="16" key="3">
    <citation type="submission" date="2015-06" db="UniProtKB">
        <authorList>
            <consortium name="EnsemblProtists"/>
        </authorList>
    </citation>
    <scope>IDENTIFICATION</scope>
</reference>
<evidence type="ECO:0000259" key="13">
    <source>
        <dbReference type="Pfam" id="PF01137"/>
    </source>
</evidence>
<keyword evidence="17" id="KW-1185">Reference proteome</keyword>
<dbReference type="PIRSF" id="PIRSF005378">
    <property type="entry name" value="RNA3'_term_phos_cycl_euk"/>
    <property type="match status" value="1"/>
</dbReference>
<dbReference type="PANTHER" id="PTHR11096:SF1">
    <property type="entry name" value="RNA 3'-TERMINAL PHOSPHATE CYCLASE-LIKE PROTEIN"/>
    <property type="match status" value="1"/>
</dbReference>
<accession>L1J9V4</accession>
<dbReference type="PROSITE" id="PS01287">
    <property type="entry name" value="RTC"/>
    <property type="match status" value="1"/>
</dbReference>
<dbReference type="InterPro" id="IPR020719">
    <property type="entry name" value="RNA3'_term_phos_cycl-like_CS"/>
</dbReference>
<evidence type="ECO:0000256" key="3">
    <source>
        <dbReference type="ARBA" id="ARBA00009206"/>
    </source>
</evidence>
<dbReference type="NCBIfam" id="TIGR03400">
    <property type="entry name" value="18S_RNA_Rcl1p"/>
    <property type="match status" value="1"/>
</dbReference>
<dbReference type="PANTHER" id="PTHR11096">
    <property type="entry name" value="RNA 3' TERMINAL PHOSPHATE CYCLASE"/>
    <property type="match status" value="1"/>
</dbReference>
<keyword evidence="7" id="KW-0436">Ligase</keyword>
<dbReference type="InterPro" id="IPR036553">
    <property type="entry name" value="RPTC_insert"/>
</dbReference>
<dbReference type="GO" id="GO:0000166">
    <property type="term" value="F:nucleotide binding"/>
    <property type="evidence" value="ECO:0007669"/>
    <property type="project" value="UniProtKB-KW"/>
</dbReference>
<dbReference type="EnsemblProtists" id="EKX45286">
    <property type="protein sequence ID" value="EKX45286"/>
    <property type="gene ID" value="GUITHDRAFT_87185"/>
</dbReference>
<dbReference type="AlphaFoldDB" id="L1J9V4"/>
<dbReference type="Pfam" id="PF05189">
    <property type="entry name" value="RTC_insert"/>
    <property type="match status" value="1"/>
</dbReference>
<dbReference type="InterPro" id="IPR037136">
    <property type="entry name" value="RNA3'_phos_cyclase_dom_sf"/>
</dbReference>
<dbReference type="EC" id="6.5.1.4" evidence="4"/>
<keyword evidence="9" id="KW-0539">Nucleus</keyword>
<dbReference type="FunFam" id="3.30.360.20:FF:000002">
    <property type="entry name" value="RNA terminal phosphate cyclase-like 1"/>
    <property type="match status" value="1"/>
</dbReference>
<feature type="domain" description="RNA 3'-terminal phosphate cyclase" evidence="13">
    <location>
        <begin position="8"/>
        <end position="335"/>
    </location>
</feature>
<dbReference type="InterPro" id="IPR013792">
    <property type="entry name" value="RNA3'P_cycl/enolpyr_Trfase_a/b"/>
</dbReference>
<comment type="function">
    <text evidence="12">Catalyzes the conversion of 3'-phosphate to a 2',3'-cyclic phosphodiester at the end of RNA. The mechanism of action of the enzyme occurs in 3 steps: (A) adenylation of the enzyme by ATP; (B) transfer of adenylate to an RNA-N3'P to produce RNA-N3'PP5'A; (C) and attack of the adjacent 2'-hydroxyl on the 3'-phosphorus in the diester linkage to produce the cyclic end product. Likely functions in some aspects of cellular RNA processing. Function plays an important role in regulating axon regeneration by inhibiting central nervous system (CNS) axon regeneration following optic nerve injury.</text>
</comment>
<comment type="catalytic activity">
    <reaction evidence="10">
        <text>a 3'-end 3'-phospho-ribonucleotide-RNA + ATP = a 3'-end 2',3'-cyclophospho-ribonucleotide-RNA + AMP + diphosphate</text>
        <dbReference type="Rhea" id="RHEA:23976"/>
        <dbReference type="Rhea" id="RHEA-COMP:10463"/>
        <dbReference type="Rhea" id="RHEA-COMP:10464"/>
        <dbReference type="ChEBI" id="CHEBI:30616"/>
        <dbReference type="ChEBI" id="CHEBI:33019"/>
        <dbReference type="ChEBI" id="CHEBI:83062"/>
        <dbReference type="ChEBI" id="CHEBI:83064"/>
        <dbReference type="ChEBI" id="CHEBI:456215"/>
        <dbReference type="EC" id="6.5.1.4"/>
    </reaction>
</comment>
<comment type="similarity">
    <text evidence="3">Belongs to the RNA 3'-terminal cyclase family. Type 1 subfamily.</text>
</comment>
<dbReference type="InterPro" id="IPR013791">
    <property type="entry name" value="RNA3'-term_phos_cycl_insert"/>
</dbReference>
<dbReference type="InterPro" id="IPR023797">
    <property type="entry name" value="RNA3'_phos_cyclase_dom"/>
</dbReference>
<keyword evidence="6" id="KW-0690">Ribosome biogenesis</keyword>
<evidence type="ECO:0000256" key="2">
    <source>
        <dbReference type="ARBA" id="ARBA00007089"/>
    </source>
</evidence>
<dbReference type="InterPro" id="IPR016443">
    <property type="entry name" value="RNA3'_term_phos_cyc_type_2"/>
</dbReference>
<name>L1J9V4_GUITC</name>
<keyword evidence="8" id="KW-0547">Nucleotide-binding</keyword>
<reference evidence="15 17" key="1">
    <citation type="journal article" date="2012" name="Nature">
        <title>Algal genomes reveal evolutionary mosaicism and the fate of nucleomorphs.</title>
        <authorList>
            <consortium name="DOE Joint Genome Institute"/>
            <person name="Curtis B.A."/>
            <person name="Tanifuji G."/>
            <person name="Burki F."/>
            <person name="Gruber A."/>
            <person name="Irimia M."/>
            <person name="Maruyama S."/>
            <person name="Arias M.C."/>
            <person name="Ball S.G."/>
            <person name="Gile G.H."/>
            <person name="Hirakawa Y."/>
            <person name="Hopkins J.F."/>
            <person name="Kuo A."/>
            <person name="Rensing S.A."/>
            <person name="Schmutz J."/>
            <person name="Symeonidi A."/>
            <person name="Elias M."/>
            <person name="Eveleigh R.J."/>
            <person name="Herman E.K."/>
            <person name="Klute M.J."/>
            <person name="Nakayama T."/>
            <person name="Obornik M."/>
            <person name="Reyes-Prieto A."/>
            <person name="Armbrust E.V."/>
            <person name="Aves S.J."/>
            <person name="Beiko R.G."/>
            <person name="Coutinho P."/>
            <person name="Dacks J.B."/>
            <person name="Durnford D.G."/>
            <person name="Fast N.M."/>
            <person name="Green B.R."/>
            <person name="Grisdale C.J."/>
            <person name="Hempel F."/>
            <person name="Henrissat B."/>
            <person name="Hoppner M.P."/>
            <person name="Ishida K."/>
            <person name="Kim E."/>
            <person name="Koreny L."/>
            <person name="Kroth P.G."/>
            <person name="Liu Y."/>
            <person name="Malik S.B."/>
            <person name="Maier U.G."/>
            <person name="McRose D."/>
            <person name="Mock T."/>
            <person name="Neilson J.A."/>
            <person name="Onodera N.T."/>
            <person name="Poole A.M."/>
            <person name="Pritham E.J."/>
            <person name="Richards T.A."/>
            <person name="Rocap G."/>
            <person name="Roy S.W."/>
            <person name="Sarai C."/>
            <person name="Schaack S."/>
            <person name="Shirato S."/>
            <person name="Slamovits C.H."/>
            <person name="Spencer D.F."/>
            <person name="Suzuki S."/>
            <person name="Worden A.Z."/>
            <person name="Zauner S."/>
            <person name="Barry K."/>
            <person name="Bell C."/>
            <person name="Bharti A.K."/>
            <person name="Crow J.A."/>
            <person name="Grimwood J."/>
            <person name="Kramer R."/>
            <person name="Lindquist E."/>
            <person name="Lucas S."/>
            <person name="Salamov A."/>
            <person name="McFadden G.I."/>
            <person name="Lane C.E."/>
            <person name="Keeling P.J."/>
            <person name="Gray M.W."/>
            <person name="Grigoriev I.V."/>
            <person name="Archibald J.M."/>
        </authorList>
    </citation>
    <scope>NUCLEOTIDE SEQUENCE</scope>
    <source>
        <strain evidence="15 17">CCMP2712</strain>
    </source>
</reference>
<reference evidence="17" key="2">
    <citation type="submission" date="2012-11" db="EMBL/GenBank/DDBJ databases">
        <authorList>
            <person name="Kuo A."/>
            <person name="Curtis B.A."/>
            <person name="Tanifuji G."/>
            <person name="Burki F."/>
            <person name="Gruber A."/>
            <person name="Irimia M."/>
            <person name="Maruyama S."/>
            <person name="Arias M.C."/>
            <person name="Ball S.G."/>
            <person name="Gile G.H."/>
            <person name="Hirakawa Y."/>
            <person name="Hopkins J.F."/>
            <person name="Rensing S.A."/>
            <person name="Schmutz J."/>
            <person name="Symeonidi A."/>
            <person name="Elias M."/>
            <person name="Eveleigh R.J."/>
            <person name="Herman E.K."/>
            <person name="Klute M.J."/>
            <person name="Nakayama T."/>
            <person name="Obornik M."/>
            <person name="Reyes-Prieto A."/>
            <person name="Armbrust E.V."/>
            <person name="Aves S.J."/>
            <person name="Beiko R.G."/>
            <person name="Coutinho P."/>
            <person name="Dacks J.B."/>
            <person name="Durnford D.G."/>
            <person name="Fast N.M."/>
            <person name="Green B.R."/>
            <person name="Grisdale C."/>
            <person name="Hempe F."/>
            <person name="Henrissat B."/>
            <person name="Hoppner M.P."/>
            <person name="Ishida K.-I."/>
            <person name="Kim E."/>
            <person name="Koreny L."/>
            <person name="Kroth P.G."/>
            <person name="Liu Y."/>
            <person name="Malik S.-B."/>
            <person name="Maier U.G."/>
            <person name="McRose D."/>
            <person name="Mock T."/>
            <person name="Neilson J.A."/>
            <person name="Onodera N.T."/>
            <person name="Poole A.M."/>
            <person name="Pritham E.J."/>
            <person name="Richards T.A."/>
            <person name="Rocap G."/>
            <person name="Roy S.W."/>
            <person name="Sarai C."/>
            <person name="Schaack S."/>
            <person name="Shirato S."/>
            <person name="Slamovits C.H."/>
            <person name="Spencer D.F."/>
            <person name="Suzuki S."/>
            <person name="Worden A.Z."/>
            <person name="Zauner S."/>
            <person name="Barry K."/>
            <person name="Bell C."/>
            <person name="Bharti A.K."/>
            <person name="Crow J.A."/>
            <person name="Grimwood J."/>
            <person name="Kramer R."/>
            <person name="Lindquist E."/>
            <person name="Lucas S."/>
            <person name="Salamov A."/>
            <person name="McFadden G.I."/>
            <person name="Lane C.E."/>
            <person name="Keeling P.J."/>
            <person name="Gray M.W."/>
            <person name="Grigoriev I.V."/>
            <person name="Archibald J.M."/>
        </authorList>
    </citation>
    <scope>NUCLEOTIDE SEQUENCE</scope>
    <source>
        <strain evidence="17">CCMP2712</strain>
    </source>
</reference>
<evidence type="ECO:0000256" key="4">
    <source>
        <dbReference type="ARBA" id="ARBA00012725"/>
    </source>
</evidence>
<evidence type="ECO:0000256" key="1">
    <source>
        <dbReference type="ARBA" id="ARBA00004604"/>
    </source>
</evidence>
<evidence type="ECO:0000313" key="15">
    <source>
        <dbReference type="EMBL" id="EKX45286.1"/>
    </source>
</evidence>
<evidence type="ECO:0000256" key="10">
    <source>
        <dbReference type="ARBA" id="ARBA00024481"/>
    </source>
</evidence>
<proteinExistence type="inferred from homology"/>
<evidence type="ECO:0000313" key="17">
    <source>
        <dbReference type="Proteomes" id="UP000011087"/>
    </source>
</evidence>
<dbReference type="KEGG" id="gtt:GUITHDRAFT_87185"/>
<dbReference type="Gene3D" id="3.30.360.20">
    <property type="entry name" value="RNA 3'-terminal phosphate cyclase, insert domain"/>
    <property type="match status" value="1"/>
</dbReference>
<dbReference type="STRING" id="905079.L1J9V4"/>
<dbReference type="GeneID" id="17301994"/>
<dbReference type="PaxDb" id="55529-EKX45286"/>
<evidence type="ECO:0000256" key="8">
    <source>
        <dbReference type="ARBA" id="ARBA00022741"/>
    </source>
</evidence>
<dbReference type="Gene3D" id="3.65.10.20">
    <property type="entry name" value="RNA 3'-terminal phosphate cyclase domain"/>
    <property type="match status" value="1"/>
</dbReference>
<evidence type="ECO:0000256" key="12">
    <source>
        <dbReference type="ARBA" id="ARBA00045867"/>
    </source>
</evidence>
<evidence type="ECO:0000259" key="14">
    <source>
        <dbReference type="Pfam" id="PF05189"/>
    </source>
</evidence>
<dbReference type="GO" id="GO:0000479">
    <property type="term" value="P:endonucleolytic cleavage of tricistronic rRNA transcript (SSU-rRNA, 5.8S rRNA, LSU-rRNA)"/>
    <property type="evidence" value="ECO:0007669"/>
    <property type="project" value="TreeGrafter"/>
</dbReference>
<organism evidence="15">
    <name type="scientific">Guillardia theta (strain CCMP2712)</name>
    <name type="common">Cryptophyte</name>
    <dbReference type="NCBI Taxonomy" id="905079"/>
    <lineage>
        <taxon>Eukaryota</taxon>
        <taxon>Cryptophyceae</taxon>
        <taxon>Pyrenomonadales</taxon>
        <taxon>Geminigeraceae</taxon>
        <taxon>Guillardia</taxon>
    </lineage>
</organism>
<evidence type="ECO:0000313" key="16">
    <source>
        <dbReference type="EnsemblProtists" id="EKX45286"/>
    </source>
</evidence>
<evidence type="ECO:0000256" key="6">
    <source>
        <dbReference type="ARBA" id="ARBA00022517"/>
    </source>
</evidence>
<dbReference type="OrthoDB" id="1911237at2759"/>
<evidence type="ECO:0000256" key="5">
    <source>
        <dbReference type="ARBA" id="ARBA00021428"/>
    </source>
</evidence>
<dbReference type="eggNOG" id="KOG3980">
    <property type="taxonomic scope" value="Eukaryota"/>
</dbReference>
<evidence type="ECO:0000256" key="9">
    <source>
        <dbReference type="ARBA" id="ARBA00023242"/>
    </source>
</evidence>
<gene>
    <name evidence="15" type="ORF">GUITHDRAFT_87185</name>
</gene>
<protein>
    <recommendedName>
        <fullName evidence="5">RNA 3'-terminal phosphate cyclase</fullName>
        <ecNumber evidence="4">6.5.1.4</ecNumber>
    </recommendedName>
    <alternativeName>
        <fullName evidence="11">RNA terminal phosphate cyclase domain-containing protein 1</fullName>
    </alternativeName>
</protein>
<comment type="subcellular location">
    <subcellularLocation>
        <location evidence="1">Nucleus</location>
        <location evidence="1">Nucleolus</location>
    </subcellularLocation>
</comment>
<sequence>MSKNQSLNFKGCSIFRYRIIASTLTGKAIRISDIRANTESPGLRDFEASFLRMIEKLSNGCMIEINDTGTKMRYKPGVLVGGTGLEHDCGKTRGIGWFLEALLCIAPFAKNPVAITLTGITNEETSLCVDTLRTVTMPLLKHFGISEGLELRVLKRGARPNGGGEVLFRCPVVKTLKPVNLVNIGHVRRVRGVAYASKVSPQVPNRVVDSAKSILNKVLPDVYVYTDHFKGNNAGNSSGYGVSLVAETTNGCLYGAEACAEGGQIPEDVGLIAAKRLLQEVSQGGFVDTSNQGIVLLLAVCCPEDVSRVRLGRLSPNTIKLLRMIRDVFGVVYRIKADDATKSLVLSCVGVGFKNMAKGIA</sequence>
<dbReference type="InterPro" id="IPR000228">
    <property type="entry name" value="RNA3'_term_phos_cyc"/>
</dbReference>
<dbReference type="GO" id="GO:0005730">
    <property type="term" value="C:nucleolus"/>
    <property type="evidence" value="ECO:0007669"/>
    <property type="project" value="UniProtKB-SubCell"/>
</dbReference>
<comment type="similarity">
    <text evidence="2">Belongs to the RNA 3'-terminal cyclase family. Type 2 subfamily.</text>
</comment>
<dbReference type="SUPFAM" id="SSF55205">
    <property type="entry name" value="EPT/RTPC-like"/>
    <property type="match status" value="1"/>
</dbReference>
<dbReference type="HOGENOM" id="CLU_027882_1_0_1"/>
<dbReference type="EMBL" id="JH993000">
    <property type="protein sequence ID" value="EKX45286.1"/>
    <property type="molecule type" value="Genomic_DNA"/>
</dbReference>
<dbReference type="RefSeq" id="XP_005832266.1">
    <property type="nucleotide sequence ID" value="XM_005832209.1"/>
</dbReference>
<evidence type="ECO:0000256" key="11">
    <source>
        <dbReference type="ARBA" id="ARBA00032543"/>
    </source>
</evidence>
<feature type="domain" description="RNA 3'-terminal phosphate cyclase insert" evidence="14">
    <location>
        <begin position="184"/>
        <end position="281"/>
    </location>
</feature>
<dbReference type="GO" id="GO:0003963">
    <property type="term" value="F:RNA-3'-phosphate cyclase activity"/>
    <property type="evidence" value="ECO:0007669"/>
    <property type="project" value="UniProtKB-EC"/>
</dbReference>
<dbReference type="GO" id="GO:0004521">
    <property type="term" value="F:RNA endonuclease activity"/>
    <property type="evidence" value="ECO:0007669"/>
    <property type="project" value="TreeGrafter"/>
</dbReference>
<dbReference type="CDD" id="cd00875">
    <property type="entry name" value="RNA_Cyclase_Class_I"/>
    <property type="match status" value="1"/>
</dbReference>
<dbReference type="Pfam" id="PF01137">
    <property type="entry name" value="RTC"/>
    <property type="match status" value="1"/>
</dbReference>
<dbReference type="OMA" id="YTDQNKG"/>
<evidence type="ECO:0000256" key="7">
    <source>
        <dbReference type="ARBA" id="ARBA00022598"/>
    </source>
</evidence>